<comment type="caution">
    <text evidence="7">The sequence shown here is derived from an EMBL/GenBank/DDBJ whole genome shotgun (WGS) entry which is preliminary data.</text>
</comment>
<evidence type="ECO:0000256" key="3">
    <source>
        <dbReference type="ARBA" id="ARBA00023054"/>
    </source>
</evidence>
<dbReference type="GO" id="GO:0015031">
    <property type="term" value="P:protein transport"/>
    <property type="evidence" value="ECO:0007669"/>
    <property type="project" value="UniProtKB-KW"/>
</dbReference>
<dbReference type="InterPro" id="IPR040047">
    <property type="entry name" value="VPS50"/>
</dbReference>
<feature type="region of interest" description="Disordered" evidence="4">
    <location>
        <begin position="23"/>
        <end position="53"/>
    </location>
</feature>
<feature type="region of interest" description="Disordered" evidence="4">
    <location>
        <begin position="724"/>
        <end position="746"/>
    </location>
</feature>
<dbReference type="Proteomes" id="UP001465755">
    <property type="component" value="Unassembled WGS sequence"/>
</dbReference>
<feature type="domain" description="Syndetin C-terminal" evidence="5">
    <location>
        <begin position="754"/>
        <end position="998"/>
    </location>
</feature>
<feature type="compositionally biased region" description="Basic and acidic residues" evidence="4">
    <location>
        <begin position="366"/>
        <end position="382"/>
    </location>
</feature>
<proteinExistence type="predicted"/>
<accession>A0AAW1P7F2</accession>
<dbReference type="Pfam" id="PF10475">
    <property type="entry name" value="Vps54_N"/>
    <property type="match status" value="1"/>
</dbReference>
<dbReference type="GO" id="GO:0042147">
    <property type="term" value="P:retrograde transport, endosome to Golgi"/>
    <property type="evidence" value="ECO:0007669"/>
    <property type="project" value="InterPro"/>
</dbReference>
<dbReference type="GO" id="GO:0005829">
    <property type="term" value="C:cytosol"/>
    <property type="evidence" value="ECO:0007669"/>
    <property type="project" value="GOC"/>
</dbReference>
<evidence type="ECO:0000256" key="2">
    <source>
        <dbReference type="ARBA" id="ARBA00022927"/>
    </source>
</evidence>
<gene>
    <name evidence="7" type="ORF">WJX73_003160</name>
</gene>
<keyword evidence="8" id="KW-1185">Reference proteome</keyword>
<dbReference type="InterPro" id="IPR019514">
    <property type="entry name" value="Syndetin_C"/>
</dbReference>
<keyword evidence="2" id="KW-0653">Protein transport</keyword>
<reference evidence="7 8" key="1">
    <citation type="journal article" date="2024" name="Nat. Commun.">
        <title>Phylogenomics reveals the evolutionary origins of lichenization in chlorophyte algae.</title>
        <authorList>
            <person name="Puginier C."/>
            <person name="Libourel C."/>
            <person name="Otte J."/>
            <person name="Skaloud P."/>
            <person name="Haon M."/>
            <person name="Grisel S."/>
            <person name="Petersen M."/>
            <person name="Berrin J.G."/>
            <person name="Delaux P.M."/>
            <person name="Dal Grande F."/>
            <person name="Keller J."/>
        </authorList>
    </citation>
    <scope>NUCLEOTIDE SEQUENCE [LARGE SCALE GENOMIC DNA]</scope>
    <source>
        <strain evidence="7 8">SAG 2036</strain>
    </source>
</reference>
<dbReference type="GO" id="GO:0032456">
    <property type="term" value="P:endocytic recycling"/>
    <property type="evidence" value="ECO:0007669"/>
    <property type="project" value="InterPro"/>
</dbReference>
<evidence type="ECO:0000313" key="7">
    <source>
        <dbReference type="EMBL" id="KAK9809306.1"/>
    </source>
</evidence>
<feature type="domain" description="Vacuolar protein sorting-associated protein 54 N-terminal" evidence="6">
    <location>
        <begin position="62"/>
        <end position="338"/>
    </location>
</feature>
<evidence type="ECO:0000259" key="6">
    <source>
        <dbReference type="Pfam" id="PF10475"/>
    </source>
</evidence>
<dbReference type="Pfam" id="PF10474">
    <property type="entry name" value="Syndetin_C"/>
    <property type="match status" value="1"/>
</dbReference>
<feature type="region of interest" description="Disordered" evidence="4">
    <location>
        <begin position="343"/>
        <end position="393"/>
    </location>
</feature>
<feature type="region of interest" description="Disordered" evidence="4">
    <location>
        <begin position="560"/>
        <end position="621"/>
    </location>
</feature>
<sequence>MDRKTFSFREQLELGLRRTVSRNAAARQSTDNLEAQARQTHESIVSPPASQEEVKQRHQAELESLEEIYYQDEFNSVLHELQKLPAYFTKDDLDTVVDARASVMEVVSSTLSEHIMAKYDQFAEGVEEVRQVDSGLQAAYSDVRILRSELAVAAAEVSKNLSVAAKQRRKQGFIALLETLVALQEAAQMHAAFAEAEASCEFAGAFWLAAQCAAALEPIASLRVADELGQSASLLYAGTIQHLESALSAVCADFRPDQYGKVIEGYMYLGGVGTLGEEVVSTFTGAISSAATKTVRGIIVGRLGLEDKARSTAIFGELVKLLPADLFRPCLAQVMMVLDRASAPGSPGPNPLMNGSHTRSASVSDLADRLRRSDSGAVRADDEGQSPSKEAVVVSPLEAEAAELAEQEQQAAAFGEALTSVSDSLTAGRRRLWEEAARKLGALLSAPAAFQGEHFLRVLDWTQTMLTVGEAFSGAESSTLRDAISRQSGRFFQAYHAANLQALHAMLEQELWQRLPMDGTLPSLVHVLEGGGSSDALATTSFHFDTNSFAAWVAHGNPWRKQDPSLETGQESPDPGSMQEDSDDEDDAPELYGDAIDEDSQRVTTAADRTGRTSTSGRLDDGPALTLSARRLLQWVADYGGLMRAQRSRAGHVFSGMAELFELYLLHAFHTFADVPLDELAQGKHLRLGAADKIPVRLKNAILRILSRSLTKYRAYYLPAAPPPGQAGAPNANRQQPSRPPPAAHTALIHPGNMYGLQERKVAADSLRKLASFMTQAASALMEALTGCTDIPDQHAPEVFFQTVKAATDLVEVVFRTAARLNVQLGWVPERLSEGNFNLEEPPERASPWVGVLLNHLANWRQKLDTATSLTAEDMSLLWGESRTYVSEMLLDGIARAGVKSKCTTMGRSAMSLDLQAIQRGLQQLEPGDGGSEAVVDALRIVDAYIKAFYLPWGPELRHWCQTHPEYTRPQLLALVSCIADSNNLKRKDRAALLAQIEADLADVRVGR</sequence>
<evidence type="ECO:0000259" key="5">
    <source>
        <dbReference type="Pfam" id="PF10474"/>
    </source>
</evidence>
<feature type="compositionally biased region" description="Polar residues" evidence="4">
    <location>
        <begin position="353"/>
        <end position="363"/>
    </location>
</feature>
<evidence type="ECO:0000256" key="4">
    <source>
        <dbReference type="SAM" id="MobiDB-lite"/>
    </source>
</evidence>
<evidence type="ECO:0000256" key="1">
    <source>
        <dbReference type="ARBA" id="ARBA00022448"/>
    </source>
</evidence>
<dbReference type="PANTHER" id="PTHR13258:SF0">
    <property type="entry name" value="SYNDETIN"/>
    <property type="match status" value="1"/>
</dbReference>
<keyword evidence="1" id="KW-0813">Transport</keyword>
<name>A0AAW1P7F2_9CHLO</name>
<dbReference type="AlphaFoldDB" id="A0AAW1P7F2"/>
<organism evidence="7 8">
    <name type="scientific">Symbiochloris irregularis</name>
    <dbReference type="NCBI Taxonomy" id="706552"/>
    <lineage>
        <taxon>Eukaryota</taxon>
        <taxon>Viridiplantae</taxon>
        <taxon>Chlorophyta</taxon>
        <taxon>core chlorophytes</taxon>
        <taxon>Trebouxiophyceae</taxon>
        <taxon>Trebouxiales</taxon>
        <taxon>Trebouxiaceae</taxon>
        <taxon>Symbiochloris</taxon>
    </lineage>
</organism>
<feature type="compositionally biased region" description="Acidic residues" evidence="4">
    <location>
        <begin position="580"/>
        <end position="589"/>
    </location>
</feature>
<dbReference type="PANTHER" id="PTHR13258">
    <property type="entry name" value="SYNDETIN"/>
    <property type="match status" value="1"/>
</dbReference>
<dbReference type="EMBL" id="JALJOQ010000021">
    <property type="protein sequence ID" value="KAK9809306.1"/>
    <property type="molecule type" value="Genomic_DNA"/>
</dbReference>
<keyword evidence="3" id="KW-0175">Coiled coil</keyword>
<evidence type="ECO:0000313" key="8">
    <source>
        <dbReference type="Proteomes" id="UP001465755"/>
    </source>
</evidence>
<protein>
    <submittedName>
        <fullName evidence="7">Uncharacterized protein</fullName>
    </submittedName>
</protein>
<dbReference type="GO" id="GO:0000149">
    <property type="term" value="F:SNARE binding"/>
    <property type="evidence" value="ECO:0007669"/>
    <property type="project" value="TreeGrafter"/>
</dbReference>
<dbReference type="GO" id="GO:1990745">
    <property type="term" value="C:EARP complex"/>
    <property type="evidence" value="ECO:0007669"/>
    <property type="project" value="InterPro"/>
</dbReference>
<dbReference type="InterPro" id="IPR019515">
    <property type="entry name" value="VPS54_N"/>
</dbReference>